<keyword evidence="2" id="KW-0378">Hydrolase</keyword>
<dbReference type="SUPFAM" id="SSF53474">
    <property type="entry name" value="alpha/beta-Hydrolases"/>
    <property type="match status" value="1"/>
</dbReference>
<evidence type="ECO:0000313" key="3">
    <source>
        <dbReference type="Proteomes" id="UP000440096"/>
    </source>
</evidence>
<proteinExistence type="predicted"/>
<reference evidence="2 3" key="1">
    <citation type="submission" date="2019-11" db="EMBL/GenBank/DDBJ databases">
        <title>Draft genome of Amycolatopsis RM579.</title>
        <authorList>
            <person name="Duangmal K."/>
            <person name="Mingma R."/>
        </authorList>
    </citation>
    <scope>NUCLEOTIDE SEQUENCE [LARGE SCALE GENOMIC DNA]</scope>
    <source>
        <strain evidence="2 3">RM579</strain>
    </source>
</reference>
<feature type="domain" description="AB hydrolase-1" evidence="1">
    <location>
        <begin position="37"/>
        <end position="284"/>
    </location>
</feature>
<dbReference type="GO" id="GO:0046464">
    <property type="term" value="P:acylglycerol catabolic process"/>
    <property type="evidence" value="ECO:0007669"/>
    <property type="project" value="TreeGrafter"/>
</dbReference>
<dbReference type="GO" id="GO:0016020">
    <property type="term" value="C:membrane"/>
    <property type="evidence" value="ECO:0007669"/>
    <property type="project" value="TreeGrafter"/>
</dbReference>
<dbReference type="PANTHER" id="PTHR43798:SF33">
    <property type="entry name" value="HYDROLASE, PUTATIVE (AFU_ORTHOLOGUE AFUA_2G14860)-RELATED"/>
    <property type="match status" value="1"/>
</dbReference>
<protein>
    <submittedName>
        <fullName evidence="2">Alpha/beta fold hydrolase</fullName>
    </submittedName>
</protein>
<dbReference type="AlphaFoldDB" id="A0A6N7YJL6"/>
<dbReference type="InterPro" id="IPR000639">
    <property type="entry name" value="Epox_hydrolase-like"/>
</dbReference>
<gene>
    <name evidence="2" type="ORF">GKO32_03715</name>
</gene>
<keyword evidence="3" id="KW-1185">Reference proteome</keyword>
<dbReference type="Gene3D" id="3.40.50.1820">
    <property type="entry name" value="alpha/beta hydrolase"/>
    <property type="match status" value="1"/>
</dbReference>
<evidence type="ECO:0000259" key="1">
    <source>
        <dbReference type="Pfam" id="PF12697"/>
    </source>
</evidence>
<evidence type="ECO:0000313" key="2">
    <source>
        <dbReference type="EMBL" id="MTD53087.1"/>
    </source>
</evidence>
<dbReference type="GO" id="GO:0047372">
    <property type="term" value="F:monoacylglycerol lipase activity"/>
    <property type="evidence" value="ECO:0007669"/>
    <property type="project" value="TreeGrafter"/>
</dbReference>
<organism evidence="2 3">
    <name type="scientific">Amycolatopsis pithecellobii</name>
    <dbReference type="NCBI Taxonomy" id="664692"/>
    <lineage>
        <taxon>Bacteria</taxon>
        <taxon>Bacillati</taxon>
        <taxon>Actinomycetota</taxon>
        <taxon>Actinomycetes</taxon>
        <taxon>Pseudonocardiales</taxon>
        <taxon>Pseudonocardiaceae</taxon>
        <taxon>Amycolatopsis</taxon>
    </lineage>
</organism>
<accession>A0A6N7YJL6</accession>
<dbReference type="OrthoDB" id="334507at2"/>
<name>A0A6N7YJL6_9PSEU</name>
<comment type="caution">
    <text evidence="2">The sequence shown here is derived from an EMBL/GenBank/DDBJ whole genome shotgun (WGS) entry which is preliminary data.</text>
</comment>
<dbReference type="InterPro" id="IPR029058">
    <property type="entry name" value="AB_hydrolase_fold"/>
</dbReference>
<dbReference type="Proteomes" id="UP000440096">
    <property type="component" value="Unassembled WGS sequence"/>
</dbReference>
<dbReference type="EMBL" id="WMBA01000003">
    <property type="protein sequence ID" value="MTD53087.1"/>
    <property type="molecule type" value="Genomic_DNA"/>
</dbReference>
<dbReference type="PANTHER" id="PTHR43798">
    <property type="entry name" value="MONOACYLGLYCEROL LIPASE"/>
    <property type="match status" value="1"/>
</dbReference>
<dbReference type="InterPro" id="IPR000073">
    <property type="entry name" value="AB_hydrolase_1"/>
</dbReference>
<dbReference type="PRINTS" id="PR00412">
    <property type="entry name" value="EPOXHYDRLASE"/>
</dbReference>
<sequence length="291" mass="32139">MSPGNPTAAQWIDECETLTTAIGHRVAYRRRGHGFPVLMLHGFPTWSYDYAPVAGDLARDHEVVTLDFPGYGVSDKPHPYDYSVTESAGVVEEVVKHLGLGEVHLVIHDYGGIVGQELLDRRRRGALGFNISSVTILNCGIVYAAYRPTSLQKLLIKPVIGRLIANRVTSERLRAGLDGIRGSAKLSDEEFAGLWYGISRDNGHKLGHLLIRYNTERNVHHERWEAALRAWDGPLSLVWGLADPVSGRQVLEQARKLLPHAKVTALDHVGHFPQSESPAAVAAAIREVVWT</sequence>
<dbReference type="InterPro" id="IPR050266">
    <property type="entry name" value="AB_hydrolase_sf"/>
</dbReference>
<dbReference type="RefSeq" id="WP_154755327.1">
    <property type="nucleotide sequence ID" value="NZ_WMBA01000003.1"/>
</dbReference>
<dbReference type="Pfam" id="PF12697">
    <property type="entry name" value="Abhydrolase_6"/>
    <property type="match status" value="1"/>
</dbReference>